<keyword evidence="1" id="KW-0812">Transmembrane</keyword>
<feature type="transmembrane region" description="Helical" evidence="1">
    <location>
        <begin position="33"/>
        <end position="53"/>
    </location>
</feature>
<organism evidence="2 3">
    <name type="scientific">Ancylostoma ceylanicum</name>
    <dbReference type="NCBI Taxonomy" id="53326"/>
    <lineage>
        <taxon>Eukaryota</taxon>
        <taxon>Metazoa</taxon>
        <taxon>Ecdysozoa</taxon>
        <taxon>Nematoda</taxon>
        <taxon>Chromadorea</taxon>
        <taxon>Rhabditida</taxon>
        <taxon>Rhabditina</taxon>
        <taxon>Rhabditomorpha</taxon>
        <taxon>Strongyloidea</taxon>
        <taxon>Ancylostomatidae</taxon>
        <taxon>Ancylostomatinae</taxon>
        <taxon>Ancylostoma</taxon>
    </lineage>
</organism>
<keyword evidence="1" id="KW-0472">Membrane</keyword>
<dbReference type="EMBL" id="JARK01001338">
    <property type="protein sequence ID" value="EYC33086.1"/>
    <property type="molecule type" value="Genomic_DNA"/>
</dbReference>
<reference evidence="3" key="1">
    <citation type="journal article" date="2015" name="Nat. Genet.">
        <title>The genome and transcriptome of the zoonotic hookworm Ancylostoma ceylanicum identify infection-specific gene families.</title>
        <authorList>
            <person name="Schwarz E.M."/>
            <person name="Hu Y."/>
            <person name="Antoshechkin I."/>
            <person name="Miller M.M."/>
            <person name="Sternberg P.W."/>
            <person name="Aroian R.V."/>
        </authorList>
    </citation>
    <scope>NUCLEOTIDE SEQUENCE</scope>
    <source>
        <strain evidence="3">HY135</strain>
    </source>
</reference>
<gene>
    <name evidence="2" type="primary">Acey_s0002.g592</name>
    <name evidence="2" type="ORF">Y032_0002g592</name>
</gene>
<protein>
    <submittedName>
        <fullName evidence="2">Uncharacterized protein</fullName>
    </submittedName>
</protein>
<comment type="caution">
    <text evidence="2">The sequence shown here is derived from an EMBL/GenBank/DDBJ whole genome shotgun (WGS) entry which is preliminary data.</text>
</comment>
<evidence type="ECO:0000313" key="3">
    <source>
        <dbReference type="Proteomes" id="UP000024635"/>
    </source>
</evidence>
<dbReference type="Proteomes" id="UP000024635">
    <property type="component" value="Unassembled WGS sequence"/>
</dbReference>
<dbReference type="AlphaFoldDB" id="A0A016W0K2"/>
<evidence type="ECO:0000313" key="2">
    <source>
        <dbReference type="EMBL" id="EYC33086.1"/>
    </source>
</evidence>
<accession>A0A016W0K2</accession>
<evidence type="ECO:0000256" key="1">
    <source>
        <dbReference type="SAM" id="Phobius"/>
    </source>
</evidence>
<sequence length="101" mass="11622">MECAAVWSLLHLDLVKTSIFNYSSSMRKDHDALIFKVMNLIMLWMPALTGFLIRWSISGFLQRRTAQTNIIPVKEMSLKTRFAVYTKKFQSGKSSATVTSW</sequence>
<keyword evidence="3" id="KW-1185">Reference proteome</keyword>
<proteinExistence type="predicted"/>
<name>A0A016W0K2_9BILA</name>
<keyword evidence="1" id="KW-1133">Transmembrane helix</keyword>